<protein>
    <recommendedName>
        <fullName evidence="3">inorganic diphosphatase</fullName>
        <ecNumber evidence="3">3.6.1.1</ecNumber>
    </recommendedName>
    <alternativeName>
        <fullName evidence="7">Pyrophosphate phospho-hydrolase</fullName>
    </alternativeName>
</protein>
<dbReference type="Proteomes" id="UP000054251">
    <property type="component" value="Unassembled WGS sequence"/>
</dbReference>
<evidence type="ECO:0000256" key="5">
    <source>
        <dbReference type="ARBA" id="ARBA00022801"/>
    </source>
</evidence>
<dbReference type="SUPFAM" id="SSF50324">
    <property type="entry name" value="Inorganic pyrophosphatase"/>
    <property type="match status" value="1"/>
</dbReference>
<dbReference type="CDD" id="cd00412">
    <property type="entry name" value="pyrophosphatase"/>
    <property type="match status" value="1"/>
</dbReference>
<accession>A0A0V1Q5J6</accession>
<dbReference type="PROSITE" id="PS00387">
    <property type="entry name" value="PPASE"/>
    <property type="match status" value="1"/>
</dbReference>
<dbReference type="GO" id="GO:0004427">
    <property type="term" value="F:inorganic diphosphate phosphatase activity"/>
    <property type="evidence" value="ECO:0007669"/>
    <property type="project" value="UniProtKB-EC"/>
</dbReference>
<dbReference type="Gene3D" id="3.90.80.10">
    <property type="entry name" value="Inorganic pyrophosphatase"/>
    <property type="match status" value="1"/>
</dbReference>
<keyword evidence="4" id="KW-0479">Metal-binding</keyword>
<keyword evidence="9" id="KW-1185">Reference proteome</keyword>
<dbReference type="RefSeq" id="XP_015469892.1">
    <property type="nucleotide sequence ID" value="XM_015609255.1"/>
</dbReference>
<dbReference type="GO" id="GO:0005737">
    <property type="term" value="C:cytoplasm"/>
    <property type="evidence" value="ECO:0007669"/>
    <property type="project" value="InterPro"/>
</dbReference>
<proteinExistence type="inferred from homology"/>
<keyword evidence="5" id="KW-0378">Hydrolase</keyword>
<dbReference type="PANTHER" id="PTHR10286">
    <property type="entry name" value="INORGANIC PYROPHOSPHATASE"/>
    <property type="match status" value="1"/>
</dbReference>
<evidence type="ECO:0000256" key="2">
    <source>
        <dbReference type="ARBA" id="ARBA00006220"/>
    </source>
</evidence>
<dbReference type="GO" id="GO:0006796">
    <property type="term" value="P:phosphate-containing compound metabolic process"/>
    <property type="evidence" value="ECO:0007669"/>
    <property type="project" value="InterPro"/>
</dbReference>
<dbReference type="GeneID" id="26837434"/>
<evidence type="ECO:0000256" key="4">
    <source>
        <dbReference type="ARBA" id="ARBA00022723"/>
    </source>
</evidence>
<gene>
    <name evidence="8" type="ORF">AC631_00425</name>
</gene>
<dbReference type="AlphaFoldDB" id="A0A0V1Q5J6"/>
<sequence length="337" mass="38049">MSLLKSLLSKNGESLLRTSMNKTAISRLFITKLHLQPTRCNSILHTPQNSIGNVDQGVKYTTDFRNYAINKENGEVLSYFHDIPLDLDLETKTANIVVEIPRWSNGKFEINTELAGNPITQDVKKGKVRFVKNLFPYHGYIHNYGAFPQTWEDPNTKNEELGLFGDNDPLDVCEIGSSICQTGDIKRVKILGCLALIDDGELDWKVIVIDTNDALSQELRDIHDVYVKCPGLLESTRQWFRDYKKPDGKPENEFAFNGKYKNQQETIEIIKECNASWQKLINGQVTSGKIPKTENVTFTNSPGHVSKFDTQILLENSSKPAAEIPSEVDKIYFCGGD</sequence>
<dbReference type="InterPro" id="IPR008162">
    <property type="entry name" value="Pyrophosphatase"/>
</dbReference>
<reference evidence="8 9" key="1">
    <citation type="submission" date="2015-11" db="EMBL/GenBank/DDBJ databases">
        <title>The genome of Debaryomyces fabryi.</title>
        <authorList>
            <person name="Tafer H."/>
            <person name="Lopandic K."/>
        </authorList>
    </citation>
    <scope>NUCLEOTIDE SEQUENCE [LARGE SCALE GENOMIC DNA]</scope>
    <source>
        <strain evidence="8 9">CBS 789</strain>
    </source>
</reference>
<dbReference type="EMBL" id="LMYN01000005">
    <property type="protein sequence ID" value="KSA03790.1"/>
    <property type="molecule type" value="Genomic_DNA"/>
</dbReference>
<comment type="cofactor">
    <cofactor evidence="1">
        <name>Mg(2+)</name>
        <dbReference type="ChEBI" id="CHEBI:18420"/>
    </cofactor>
</comment>
<evidence type="ECO:0000256" key="7">
    <source>
        <dbReference type="ARBA" id="ARBA00032535"/>
    </source>
</evidence>
<name>A0A0V1Q5J6_9ASCO</name>
<organism evidence="8 9">
    <name type="scientific">Debaryomyces fabryi</name>
    <dbReference type="NCBI Taxonomy" id="58627"/>
    <lineage>
        <taxon>Eukaryota</taxon>
        <taxon>Fungi</taxon>
        <taxon>Dikarya</taxon>
        <taxon>Ascomycota</taxon>
        <taxon>Saccharomycotina</taxon>
        <taxon>Pichiomycetes</taxon>
        <taxon>Debaryomycetaceae</taxon>
        <taxon>Debaryomyces</taxon>
    </lineage>
</organism>
<dbReference type="InterPro" id="IPR036649">
    <property type="entry name" value="Pyrophosphatase_sf"/>
</dbReference>
<evidence type="ECO:0000256" key="3">
    <source>
        <dbReference type="ARBA" id="ARBA00012146"/>
    </source>
</evidence>
<evidence type="ECO:0000313" key="8">
    <source>
        <dbReference type="EMBL" id="KSA03790.1"/>
    </source>
</evidence>
<dbReference type="FunFam" id="3.90.80.10:FF:000007">
    <property type="entry name" value="Inorganic pyrophosphatase, mitochondrial"/>
    <property type="match status" value="1"/>
</dbReference>
<dbReference type="Pfam" id="PF00719">
    <property type="entry name" value="Pyrophosphatase"/>
    <property type="match status" value="1"/>
</dbReference>
<dbReference type="OrthoDB" id="1608002at2759"/>
<keyword evidence="6" id="KW-0460">Magnesium</keyword>
<comment type="similarity">
    <text evidence="2">Belongs to the PPase family.</text>
</comment>
<evidence type="ECO:0000256" key="1">
    <source>
        <dbReference type="ARBA" id="ARBA00001946"/>
    </source>
</evidence>
<evidence type="ECO:0000256" key="6">
    <source>
        <dbReference type="ARBA" id="ARBA00022842"/>
    </source>
</evidence>
<dbReference type="GO" id="GO:0000287">
    <property type="term" value="F:magnesium ion binding"/>
    <property type="evidence" value="ECO:0007669"/>
    <property type="project" value="InterPro"/>
</dbReference>
<evidence type="ECO:0000313" key="9">
    <source>
        <dbReference type="Proteomes" id="UP000054251"/>
    </source>
</evidence>
<comment type="caution">
    <text evidence="8">The sequence shown here is derived from an EMBL/GenBank/DDBJ whole genome shotgun (WGS) entry which is preliminary data.</text>
</comment>
<dbReference type="EC" id="3.6.1.1" evidence="3"/>